<dbReference type="SUPFAM" id="SSF81296">
    <property type="entry name" value="E set domains"/>
    <property type="match status" value="3"/>
</dbReference>
<reference evidence="4" key="1">
    <citation type="journal article" date="2011" name="Genome Biol.">
        <title>The draft genome of the carcinogenic human liver fluke Clonorchis sinensis.</title>
        <authorList>
            <person name="Wang X."/>
            <person name="Chen W."/>
            <person name="Huang Y."/>
            <person name="Sun J."/>
            <person name="Men J."/>
            <person name="Liu H."/>
            <person name="Luo F."/>
            <person name="Guo L."/>
            <person name="Lv X."/>
            <person name="Deng C."/>
            <person name="Zhou C."/>
            <person name="Fan Y."/>
            <person name="Li X."/>
            <person name="Huang L."/>
            <person name="Hu Y."/>
            <person name="Liang C."/>
            <person name="Hu X."/>
            <person name="Xu J."/>
            <person name="Yu X."/>
        </authorList>
    </citation>
    <scope>NUCLEOTIDE SEQUENCE [LARGE SCALE GENOMIC DNA]</scope>
    <source>
        <strain evidence="4">Henan</strain>
    </source>
</reference>
<dbReference type="GO" id="GO:0007165">
    <property type="term" value="P:signal transduction"/>
    <property type="evidence" value="ECO:0007669"/>
    <property type="project" value="InterPro"/>
</dbReference>
<dbReference type="GO" id="GO:0002031">
    <property type="term" value="P:G protein-coupled receptor internalization"/>
    <property type="evidence" value="ECO:0007669"/>
    <property type="project" value="TreeGrafter"/>
</dbReference>
<dbReference type="InterPro" id="IPR000698">
    <property type="entry name" value="Arrestin"/>
</dbReference>
<evidence type="ECO:0000256" key="2">
    <source>
        <dbReference type="SAM" id="MobiDB-lite"/>
    </source>
</evidence>
<dbReference type="Proteomes" id="UP000008909">
    <property type="component" value="Unassembled WGS sequence"/>
</dbReference>
<dbReference type="PANTHER" id="PTHR11792">
    <property type="entry name" value="ARRESTIN"/>
    <property type="match status" value="1"/>
</dbReference>
<proteinExistence type="inferred from homology"/>
<protein>
    <submittedName>
        <fullName evidence="4">Beta-arrestin</fullName>
    </submittedName>
</protein>
<organism evidence="4 5">
    <name type="scientific">Clonorchis sinensis</name>
    <name type="common">Chinese liver fluke</name>
    <dbReference type="NCBI Taxonomy" id="79923"/>
    <lineage>
        <taxon>Eukaryota</taxon>
        <taxon>Metazoa</taxon>
        <taxon>Spiralia</taxon>
        <taxon>Lophotrochozoa</taxon>
        <taxon>Platyhelminthes</taxon>
        <taxon>Trematoda</taxon>
        <taxon>Digenea</taxon>
        <taxon>Opisthorchiida</taxon>
        <taxon>Opisthorchiata</taxon>
        <taxon>Opisthorchiidae</taxon>
        <taxon>Clonorchis</taxon>
    </lineage>
</organism>
<dbReference type="PANTHER" id="PTHR11792:SF17">
    <property type="entry name" value="KURTZ ARRESTIN"/>
    <property type="match status" value="1"/>
</dbReference>
<dbReference type="GO" id="GO:0005737">
    <property type="term" value="C:cytoplasm"/>
    <property type="evidence" value="ECO:0007669"/>
    <property type="project" value="TreeGrafter"/>
</dbReference>
<dbReference type="InterPro" id="IPR011022">
    <property type="entry name" value="Arrestin_C-like"/>
</dbReference>
<feature type="domain" description="Arrestin C-terminal-like" evidence="3">
    <location>
        <begin position="247"/>
        <end position="428"/>
    </location>
</feature>
<reference key="2">
    <citation type="submission" date="2011-10" db="EMBL/GenBank/DDBJ databases">
        <title>The genome and transcriptome sequence of Clonorchis sinensis provide insights into the carcinogenic liver fluke.</title>
        <authorList>
            <person name="Wang X."/>
            <person name="Huang Y."/>
            <person name="Chen W."/>
            <person name="Liu H."/>
            <person name="Guo L."/>
            <person name="Chen Y."/>
            <person name="Luo F."/>
            <person name="Zhou W."/>
            <person name="Sun J."/>
            <person name="Mao Q."/>
            <person name="Liang P."/>
            <person name="Zhou C."/>
            <person name="Tian Y."/>
            <person name="Men J."/>
            <person name="Lv X."/>
            <person name="Huang L."/>
            <person name="Zhou J."/>
            <person name="Hu Y."/>
            <person name="Li R."/>
            <person name="Zhang F."/>
            <person name="Lei H."/>
            <person name="Li X."/>
            <person name="Hu X."/>
            <person name="Liang C."/>
            <person name="Xu J."/>
            <person name="Wu Z."/>
            <person name="Yu X."/>
        </authorList>
    </citation>
    <scope>NUCLEOTIDE SEQUENCE</scope>
    <source>
        <strain>Henan</strain>
    </source>
</reference>
<gene>
    <name evidence="4" type="ORF">CLF_107309</name>
</gene>
<dbReference type="Gene3D" id="2.60.40.840">
    <property type="match status" value="1"/>
</dbReference>
<evidence type="ECO:0000313" key="5">
    <source>
        <dbReference type="Proteomes" id="UP000008909"/>
    </source>
</evidence>
<dbReference type="AlphaFoldDB" id="G7YGJ5"/>
<dbReference type="InterPro" id="IPR014756">
    <property type="entry name" value="Ig_E-set"/>
</dbReference>
<dbReference type="InterPro" id="IPR014752">
    <property type="entry name" value="Arrestin-like_C"/>
</dbReference>
<name>G7YGJ5_CLOSI</name>
<accession>G7YGJ5</accession>
<evidence type="ECO:0000313" key="4">
    <source>
        <dbReference type="EMBL" id="GAA52078.1"/>
    </source>
</evidence>
<feature type="region of interest" description="Disordered" evidence="2">
    <location>
        <begin position="467"/>
        <end position="493"/>
    </location>
</feature>
<dbReference type="GO" id="GO:0001664">
    <property type="term" value="F:G protein-coupled receptor binding"/>
    <property type="evidence" value="ECO:0007669"/>
    <property type="project" value="TreeGrafter"/>
</dbReference>
<dbReference type="SMART" id="SM01017">
    <property type="entry name" value="Arrestin_C"/>
    <property type="match status" value="1"/>
</dbReference>
<sequence>MTLVVELKGSGVTQPQRLVADLLELTMLFRVNGLLSFDTSTVEGHHVYLILTCGCRYGREDLDVLGLTLRKDLLMYTKQMWPIGQEQGQIEVKRRTRYCRRRRREESETNLDRLGIPQGTADTSKLFLNEEQYCSDSQEEILTKDFHLSLVQRRLVTKLGAEGHPFRICLPPFSPCSVTVQPMDEDMENLCGVTYDVCAFIGKRLTDVNKMSCVSMLIRKLTRGPPIDLRPIQTTTCCGSRPPVFSCLGDVTMCATLDKTLYYHGEDITIDVGIENLSRCSVRKVRVNVVQVAELYMLTKGSFRTLVVKAEHPKGLPIRPGTTDWKQTFVLRPVHDQKGGKRSLVLDGLLKQEKVSLASSSIYRVPDNDCRYYQLMRSVFGEAVYTNATRVVKDLQGIFISYVVQCRCWMGLSSLTVELPFFLMHPTPESEQNVKETTTNRLSETSLDDHVSTVLAENTIRPIIGEERPQSESLRGCTVPARAPDVSERPVVD</sequence>
<keyword evidence="5" id="KW-1185">Reference proteome</keyword>
<comment type="similarity">
    <text evidence="1">Belongs to the arrestin family.</text>
</comment>
<dbReference type="Gene3D" id="2.60.40.640">
    <property type="match status" value="1"/>
</dbReference>
<dbReference type="EMBL" id="DF143238">
    <property type="protein sequence ID" value="GAA52078.1"/>
    <property type="molecule type" value="Genomic_DNA"/>
</dbReference>
<dbReference type="Pfam" id="PF02752">
    <property type="entry name" value="Arrestin_C"/>
    <property type="match status" value="1"/>
</dbReference>
<evidence type="ECO:0000259" key="3">
    <source>
        <dbReference type="SMART" id="SM01017"/>
    </source>
</evidence>
<evidence type="ECO:0000256" key="1">
    <source>
        <dbReference type="ARBA" id="ARBA00005298"/>
    </source>
</evidence>
<dbReference type="InterPro" id="IPR014753">
    <property type="entry name" value="Arrestin_N"/>
</dbReference>